<dbReference type="RefSeq" id="WP_157415581.1">
    <property type="nucleotide sequence ID" value="NZ_BAAAMK010000010.1"/>
</dbReference>
<sequence length="143" mass="15856">MVDTTVNNDRSADVRWFRRRPPADLDRFLRGVWWTGHAQLFVAAGLPVVGFLLLALGRWDLAYLWFGTFALAMAIPFLYSGLLLRASVGTFPQGGEALRGRSLQFGRIARLVVDVVFIAMLAIAGVGAQLSVVILITYWSAWT</sequence>
<proteinExistence type="predicted"/>
<organism evidence="2 3">
    <name type="scientific">Agromyces allii</name>
    <dbReference type="NCBI Taxonomy" id="393607"/>
    <lineage>
        <taxon>Bacteria</taxon>
        <taxon>Bacillati</taxon>
        <taxon>Actinomycetota</taxon>
        <taxon>Actinomycetes</taxon>
        <taxon>Micrococcales</taxon>
        <taxon>Microbacteriaceae</taxon>
        <taxon>Agromyces</taxon>
    </lineage>
</organism>
<gene>
    <name evidence="2" type="ORF">GCM10009717_34920</name>
</gene>
<keyword evidence="1" id="KW-1133">Transmembrane helix</keyword>
<evidence type="ECO:0000313" key="3">
    <source>
        <dbReference type="Proteomes" id="UP001499954"/>
    </source>
</evidence>
<feature type="transmembrane region" description="Helical" evidence="1">
    <location>
        <begin position="28"/>
        <end position="56"/>
    </location>
</feature>
<reference evidence="2 3" key="1">
    <citation type="journal article" date="2019" name="Int. J. Syst. Evol. Microbiol.">
        <title>The Global Catalogue of Microorganisms (GCM) 10K type strain sequencing project: providing services to taxonomists for standard genome sequencing and annotation.</title>
        <authorList>
            <consortium name="The Broad Institute Genomics Platform"/>
            <consortium name="The Broad Institute Genome Sequencing Center for Infectious Disease"/>
            <person name="Wu L."/>
            <person name="Ma J."/>
        </authorList>
    </citation>
    <scope>NUCLEOTIDE SEQUENCE [LARGE SCALE GENOMIC DNA]</scope>
    <source>
        <strain evidence="2 3">JCM 13584</strain>
    </source>
</reference>
<dbReference type="EMBL" id="BAAAMK010000010">
    <property type="protein sequence ID" value="GAA1965089.1"/>
    <property type="molecule type" value="Genomic_DNA"/>
</dbReference>
<protein>
    <submittedName>
        <fullName evidence="2">Uncharacterized protein</fullName>
    </submittedName>
</protein>
<evidence type="ECO:0000313" key="2">
    <source>
        <dbReference type="EMBL" id="GAA1965089.1"/>
    </source>
</evidence>
<comment type="caution">
    <text evidence="2">The sequence shown here is derived from an EMBL/GenBank/DDBJ whole genome shotgun (WGS) entry which is preliminary data.</text>
</comment>
<keyword evidence="1" id="KW-0812">Transmembrane</keyword>
<accession>A0ABN2R873</accession>
<feature type="transmembrane region" description="Helical" evidence="1">
    <location>
        <begin position="62"/>
        <end position="84"/>
    </location>
</feature>
<keyword evidence="3" id="KW-1185">Reference proteome</keyword>
<evidence type="ECO:0000256" key="1">
    <source>
        <dbReference type="SAM" id="Phobius"/>
    </source>
</evidence>
<feature type="transmembrane region" description="Helical" evidence="1">
    <location>
        <begin position="111"/>
        <end position="139"/>
    </location>
</feature>
<keyword evidence="1" id="KW-0472">Membrane</keyword>
<name>A0ABN2R873_9MICO</name>
<dbReference type="Proteomes" id="UP001499954">
    <property type="component" value="Unassembled WGS sequence"/>
</dbReference>